<dbReference type="InterPro" id="IPR011990">
    <property type="entry name" value="TPR-like_helical_dom_sf"/>
</dbReference>
<reference key="1">
    <citation type="journal article" date="2011" name="Mol. Biol. Evol.">
        <title>Unity in variety -- the pan-genome of the Chlamydiae.</title>
        <authorList>
            <person name="Collingro A."/>
            <person name="Tischler P."/>
            <person name="Weinmaier T."/>
            <person name="Penz T."/>
            <person name="Heinz E."/>
            <person name="Brunham R.C."/>
            <person name="Read T.D."/>
            <person name="Bavoil P.M."/>
            <person name="Sachse K."/>
            <person name="Kahane S."/>
            <person name="Friedman M.G."/>
            <person name="Rattei T."/>
            <person name="Myers G.S.A."/>
            <person name="Horn M."/>
        </authorList>
    </citation>
    <scope>NUCLEOTIDE SEQUENCE</scope>
    <source>
        <strain>Z</strain>
    </source>
</reference>
<dbReference type="HOGENOM" id="CLU_065010_2_1_0"/>
<name>F8L814_SIMNZ</name>
<dbReference type="KEGG" id="sng:SNE_A10390"/>
<protein>
    <recommendedName>
        <fullName evidence="3">DUF924 domain-containing protein</fullName>
    </recommendedName>
</protein>
<gene>
    <name evidence="1" type="ordered locus">SNE_A10390</name>
</gene>
<proteinExistence type="predicted"/>
<organism evidence="1 2">
    <name type="scientific">Simkania negevensis (strain ATCC VR-1471 / DSM 27360 / Z)</name>
    <dbReference type="NCBI Taxonomy" id="331113"/>
    <lineage>
        <taxon>Bacteria</taxon>
        <taxon>Pseudomonadati</taxon>
        <taxon>Chlamydiota</taxon>
        <taxon>Chlamydiia</taxon>
        <taxon>Parachlamydiales</taxon>
        <taxon>Simkaniaceae</taxon>
        <taxon>Simkania</taxon>
    </lineage>
</organism>
<dbReference type="Pfam" id="PF06041">
    <property type="entry name" value="DUF924"/>
    <property type="match status" value="1"/>
</dbReference>
<dbReference type="eggNOG" id="COG3803">
    <property type="taxonomic scope" value="Bacteria"/>
</dbReference>
<dbReference type="STRING" id="331113.SNE_A10390"/>
<dbReference type="InterPro" id="IPR010323">
    <property type="entry name" value="DUF924"/>
</dbReference>
<dbReference type="SUPFAM" id="SSF48452">
    <property type="entry name" value="TPR-like"/>
    <property type="match status" value="1"/>
</dbReference>
<dbReference type="EMBL" id="FR872582">
    <property type="protein sequence ID" value="CCB88916.1"/>
    <property type="molecule type" value="Genomic_DNA"/>
</dbReference>
<sequence length="200" mass="23621">MTNTVENIHRFWFGVLKGPEDMPHEKVTFWFMKNERTDEYIREAYLTILNDAIAGQFDFWKNTPRGYLCLILVLDQFPRHIYRNKPTAFAQDPLALKLALEGLEEGIDQNLYPIERCFFYMPLQHSEDLSIQETSVKLYANLAEEVHKSIKPSFQEFHKYAKMHLDVIKEFGRFPHRNTILDRESTPEEEAFLKIPGSSF</sequence>
<evidence type="ECO:0000313" key="1">
    <source>
        <dbReference type="EMBL" id="CCB88916.1"/>
    </source>
</evidence>
<dbReference type="OrthoDB" id="7593450at2"/>
<dbReference type="Proteomes" id="UP000000496">
    <property type="component" value="Chromosome gsn.131"/>
</dbReference>
<dbReference type="RefSeq" id="WP_013943383.1">
    <property type="nucleotide sequence ID" value="NC_015713.1"/>
</dbReference>
<dbReference type="Gene3D" id="1.20.58.320">
    <property type="entry name" value="TPR-like"/>
    <property type="match status" value="1"/>
</dbReference>
<accession>F8L814</accession>
<reference evidence="1 2" key="2">
    <citation type="journal article" date="2011" name="Mol. Biol. Evol.">
        <title>Unity in variety--the pan-genome of the Chlamydiae.</title>
        <authorList>
            <person name="Collingro A."/>
            <person name="Tischler P."/>
            <person name="Weinmaier T."/>
            <person name="Penz T."/>
            <person name="Heinz E."/>
            <person name="Brunham R.C."/>
            <person name="Read T.D."/>
            <person name="Bavoil P.M."/>
            <person name="Sachse K."/>
            <person name="Kahane S."/>
            <person name="Friedman M.G."/>
            <person name="Rattei T."/>
            <person name="Myers G.S."/>
            <person name="Horn M."/>
        </authorList>
    </citation>
    <scope>NUCLEOTIDE SEQUENCE [LARGE SCALE GENOMIC DNA]</scope>
    <source>
        <strain evidence="2">ATCC VR-1471 / Z</strain>
    </source>
</reference>
<keyword evidence="2" id="KW-1185">Reference proteome</keyword>
<evidence type="ECO:0008006" key="3">
    <source>
        <dbReference type="Google" id="ProtNLM"/>
    </source>
</evidence>
<evidence type="ECO:0000313" key="2">
    <source>
        <dbReference type="Proteomes" id="UP000000496"/>
    </source>
</evidence>
<dbReference type="AlphaFoldDB" id="F8L814"/>
<dbReference type="Gene3D" id="1.25.40.10">
    <property type="entry name" value="Tetratricopeptide repeat domain"/>
    <property type="match status" value="1"/>
</dbReference>